<dbReference type="Pfam" id="PF00462">
    <property type="entry name" value="Glutaredoxin"/>
    <property type="match status" value="1"/>
</dbReference>
<protein>
    <submittedName>
        <fullName evidence="3">Glutaredoxin domain-containing cysteine-rich protein CG12206-like</fullName>
    </submittedName>
</protein>
<dbReference type="SUPFAM" id="SSF52833">
    <property type="entry name" value="Thioredoxin-like"/>
    <property type="match status" value="1"/>
</dbReference>
<dbReference type="Proteomes" id="UP000694865">
    <property type="component" value="Unplaced"/>
</dbReference>
<feature type="domain" description="Glutaredoxin" evidence="1">
    <location>
        <begin position="158"/>
        <end position="225"/>
    </location>
</feature>
<proteinExistence type="predicted"/>
<keyword evidence="2" id="KW-1185">Reference proteome</keyword>
<dbReference type="GeneID" id="102806784"/>
<reference evidence="3" key="1">
    <citation type="submission" date="2025-08" db="UniProtKB">
        <authorList>
            <consortium name="RefSeq"/>
        </authorList>
    </citation>
    <scope>IDENTIFICATION</scope>
    <source>
        <tissue evidence="3">Testes</tissue>
    </source>
</reference>
<evidence type="ECO:0000259" key="1">
    <source>
        <dbReference type="Pfam" id="PF00462"/>
    </source>
</evidence>
<evidence type="ECO:0000313" key="2">
    <source>
        <dbReference type="Proteomes" id="UP000694865"/>
    </source>
</evidence>
<dbReference type="InterPro" id="IPR042797">
    <property type="entry name" value="GRXCR1"/>
</dbReference>
<evidence type="ECO:0000313" key="3">
    <source>
        <dbReference type="RefSeq" id="XP_006818789.1"/>
    </source>
</evidence>
<gene>
    <name evidence="3" type="primary">LOC102806784</name>
</gene>
<dbReference type="InterPro" id="IPR002109">
    <property type="entry name" value="Glutaredoxin"/>
</dbReference>
<dbReference type="PANTHER" id="PTHR46990:SF1">
    <property type="entry name" value="GLUTAREDOXIN DOMAIN-CONTAINING CYSTEINE-RICH PROTEIN 1"/>
    <property type="match status" value="1"/>
</dbReference>
<dbReference type="Gene3D" id="3.40.30.10">
    <property type="entry name" value="Glutaredoxin"/>
    <property type="match status" value="1"/>
</dbReference>
<dbReference type="PANTHER" id="PTHR46990">
    <property type="entry name" value="GLUTAREDOXIN DOMAIN-CONTAINING CYSTEINE-RICH PROTEIN 1"/>
    <property type="match status" value="1"/>
</dbReference>
<accession>A0ABM0MFJ8</accession>
<organism evidence="2 3">
    <name type="scientific">Saccoglossus kowalevskii</name>
    <name type="common">Acorn worm</name>
    <dbReference type="NCBI Taxonomy" id="10224"/>
    <lineage>
        <taxon>Eukaryota</taxon>
        <taxon>Metazoa</taxon>
        <taxon>Hemichordata</taxon>
        <taxon>Enteropneusta</taxon>
        <taxon>Harrimaniidae</taxon>
        <taxon>Saccoglossus</taxon>
    </lineage>
</organism>
<dbReference type="RefSeq" id="XP_006818789.1">
    <property type="nucleotide sequence ID" value="XM_006818726.1"/>
</dbReference>
<dbReference type="InterPro" id="IPR036249">
    <property type="entry name" value="Thioredoxin-like_sf"/>
</dbReference>
<dbReference type="PROSITE" id="PS51354">
    <property type="entry name" value="GLUTAREDOXIN_2"/>
    <property type="match status" value="1"/>
</dbReference>
<dbReference type="Pfam" id="PF23733">
    <property type="entry name" value="GRXCR1-2_C"/>
    <property type="match status" value="1"/>
</dbReference>
<sequence>MYTMASTKRNGLLTNIFSGTGKKSFKVRTLQAEFDMKPASSDKSAMPAIVEDGAVVSNGVTTNGYVDNNRFPVKHPKRKVFFVTENDRNEDEDESRTLRFVGKRGLNSTQDEEDIVSRNGTVRGVRNRVRVGVSQFEFRPLHTSSRQRARKEEIGKIIVYTTSMSIIRDTYEKCRFVKRLFQNHRVKFEERDIYLNKNNQQDLQERLGPDQPLVVPQVVIDGEIIGNLENLEQLNETGELRRILSRFEKCIPTTQCDLCGGFRMVPCTVCSGSKKSQHRNSFTYDFHALKCTACDENGLQNCEECGEN</sequence>
<name>A0ABM0MFJ8_SACKO</name>